<evidence type="ECO:0000313" key="3">
    <source>
        <dbReference type="Proteomes" id="UP001418222"/>
    </source>
</evidence>
<dbReference type="SUPFAM" id="SSF56672">
    <property type="entry name" value="DNA/RNA polymerases"/>
    <property type="match status" value="1"/>
</dbReference>
<evidence type="ECO:0000259" key="1">
    <source>
        <dbReference type="PROSITE" id="PS50878"/>
    </source>
</evidence>
<gene>
    <name evidence="2" type="ORF">KSP39_PZI008713</name>
</gene>
<dbReference type="InterPro" id="IPR036397">
    <property type="entry name" value="RNaseH_sf"/>
</dbReference>
<evidence type="ECO:0000313" key="2">
    <source>
        <dbReference type="EMBL" id="KAK8942482.1"/>
    </source>
</evidence>
<reference evidence="2 3" key="1">
    <citation type="journal article" date="2022" name="Nat. Plants">
        <title>Genomes of leafy and leafless Platanthera orchids illuminate the evolution of mycoheterotrophy.</title>
        <authorList>
            <person name="Li M.H."/>
            <person name="Liu K.W."/>
            <person name="Li Z."/>
            <person name="Lu H.C."/>
            <person name="Ye Q.L."/>
            <person name="Zhang D."/>
            <person name="Wang J.Y."/>
            <person name="Li Y.F."/>
            <person name="Zhong Z.M."/>
            <person name="Liu X."/>
            <person name="Yu X."/>
            <person name="Liu D.K."/>
            <person name="Tu X.D."/>
            <person name="Liu B."/>
            <person name="Hao Y."/>
            <person name="Liao X.Y."/>
            <person name="Jiang Y.T."/>
            <person name="Sun W.H."/>
            <person name="Chen J."/>
            <person name="Chen Y.Q."/>
            <person name="Ai Y."/>
            <person name="Zhai J.W."/>
            <person name="Wu S.S."/>
            <person name="Zhou Z."/>
            <person name="Hsiao Y.Y."/>
            <person name="Wu W.L."/>
            <person name="Chen Y.Y."/>
            <person name="Lin Y.F."/>
            <person name="Hsu J.L."/>
            <person name="Li C.Y."/>
            <person name="Wang Z.W."/>
            <person name="Zhao X."/>
            <person name="Zhong W.Y."/>
            <person name="Ma X.K."/>
            <person name="Ma L."/>
            <person name="Huang J."/>
            <person name="Chen G.Z."/>
            <person name="Huang M.Z."/>
            <person name="Huang L."/>
            <person name="Peng D.H."/>
            <person name="Luo Y.B."/>
            <person name="Zou S.Q."/>
            <person name="Chen S.P."/>
            <person name="Lan S."/>
            <person name="Tsai W.C."/>
            <person name="Van de Peer Y."/>
            <person name="Liu Z.J."/>
        </authorList>
    </citation>
    <scope>NUCLEOTIDE SEQUENCE [LARGE SCALE GENOMIC DNA]</scope>
    <source>
        <strain evidence="2">Lor287</strain>
    </source>
</reference>
<dbReference type="InterPro" id="IPR002156">
    <property type="entry name" value="RNaseH_domain"/>
</dbReference>
<dbReference type="GO" id="GO:0004523">
    <property type="term" value="F:RNA-DNA hybrid ribonuclease activity"/>
    <property type="evidence" value="ECO:0007669"/>
    <property type="project" value="InterPro"/>
</dbReference>
<dbReference type="GO" id="GO:0003676">
    <property type="term" value="F:nucleic acid binding"/>
    <property type="evidence" value="ECO:0007669"/>
    <property type="project" value="InterPro"/>
</dbReference>
<dbReference type="InterPro" id="IPR012337">
    <property type="entry name" value="RNaseH-like_sf"/>
</dbReference>
<organism evidence="2 3">
    <name type="scientific">Platanthera zijinensis</name>
    <dbReference type="NCBI Taxonomy" id="2320716"/>
    <lineage>
        <taxon>Eukaryota</taxon>
        <taxon>Viridiplantae</taxon>
        <taxon>Streptophyta</taxon>
        <taxon>Embryophyta</taxon>
        <taxon>Tracheophyta</taxon>
        <taxon>Spermatophyta</taxon>
        <taxon>Magnoliopsida</taxon>
        <taxon>Liliopsida</taxon>
        <taxon>Asparagales</taxon>
        <taxon>Orchidaceae</taxon>
        <taxon>Orchidoideae</taxon>
        <taxon>Orchideae</taxon>
        <taxon>Orchidinae</taxon>
        <taxon>Platanthera</taxon>
    </lineage>
</organism>
<keyword evidence="3" id="KW-1185">Reference proteome</keyword>
<dbReference type="Proteomes" id="UP001418222">
    <property type="component" value="Unassembled WGS sequence"/>
</dbReference>
<comment type="caution">
    <text evidence="2">The sequence shown here is derived from an EMBL/GenBank/DDBJ whole genome shotgun (WGS) entry which is preliminary data.</text>
</comment>
<accession>A0AAP0G7A5</accession>
<protein>
    <recommendedName>
        <fullName evidence="1">Reverse transcriptase domain-containing protein</fullName>
    </recommendedName>
</protein>
<dbReference type="Gene3D" id="3.30.420.10">
    <property type="entry name" value="Ribonuclease H-like superfamily/Ribonuclease H"/>
    <property type="match status" value="1"/>
</dbReference>
<sequence length="1241" mass="138486">MHRRRTIWEELSKLDKDIPTIIGGDFNCVLRTSERMGGTVNLSKGPLEFGNFITMNSLHEVPFTGNPFTWCNNKEPANRVLSRLDRALLNSAALLSFPGSIVHHLPRIASDHSPLLLEIDKLQFASAGRLKFEEAWLLAPNAHSIAKGAWLRPVAGNPSNILATRCARTIRALARWSKFNAKSGTEAARKLEEEIKRIQMQEASRPLDMAELQLLRNLIADYNDIQTKLDTWWWQRTKCKWLSDGDRNSSFFHAAATQRKHENRIHSLLLGDETVTEDSRIVQEFLQHFNARWGLPDEFPDAALPLPNRTIDEVQAQILLSPITETEIKGAVFSFGRNKAPGFDGVTHSFFTHFWSFTTPDLMAAIYEFFSTGIMDKNWKDTIVMLIPKCAHPNKPEHYRPISLCSSIYKVAAKIIANRIKPLLGGLISVEQAAFVPSRLLSDHCIIAQELIHRLHTTESRNGYMAIKLDMEKAFDRIQWSFVRRVLQAFNFPPFWIKLIMECITHPRYGLLINGSKSEWIHAARGLRQGCPLSPYIFIMCSEFLSLSVKASPHPGVGFKVSALAPKISHLLFADDTLLFGAATTSTAKEINSILHKYCLLSGEAINEAKSNVLFGPRVPLSSKVSILHELGHKGVNAIKYLGITLRPGRIRASDFDVLLNDMTSKMRSWGTRHLSLAGRIALLKSSLAAIPLHAMTNAPVPASILHKINSFLKHFLWSGSTTKGAIHYAAWEDICIPKDKGGLGIKNLLLWRDVIMARTAARVISGGSTLLSQVLGSKYGLQDLNSPKRSHSKIWKSIRSGALIVAKHSFWMIGNGLSVSTLNDTWLGPLPLAKWPTFFNINSIPPLVNNLLGIEGHWDPALLNEFAPSLAQYIQGLPRDRIGERDKLVWAQTEKEDMIAAATYNDECVSVGYGGRGIWKIKSQPRMLTLLWRATNNLLPTYAWLHFHRLRDSAACPWGCGEVESISHMIGNCCFIQKVRHEGARLNLPPILLDQKLQELLEDPPEPPDMAPFLTSILFYIWKARCCMIHGEAYMQPASIIFNAIQDNSRGNWTPTCNQQSTWTSPPDGWLKVNFDGSVLDNNCAGLGCVLRNRAGSLIASVGKPHRSRSISMTEFMAALAALSLAKEHIHNHLGLVLEGDSADACARINRILSGFSSGEYEYSMAKLLKDFPALVISLVDRKANSAADHIAKLACHSTFVWERGAGGVLRATSADPWSASFMVETRTVSDRLRAPNFRS</sequence>
<dbReference type="SUPFAM" id="SSF56219">
    <property type="entry name" value="DNase I-like"/>
    <property type="match status" value="1"/>
</dbReference>
<dbReference type="SUPFAM" id="SSF53098">
    <property type="entry name" value="Ribonuclease H-like"/>
    <property type="match status" value="1"/>
</dbReference>
<name>A0AAP0G7A5_9ASPA</name>
<feature type="domain" description="Reverse transcriptase" evidence="1">
    <location>
        <begin position="368"/>
        <end position="646"/>
    </location>
</feature>
<dbReference type="EMBL" id="JBBWWQ010000007">
    <property type="protein sequence ID" value="KAK8942482.1"/>
    <property type="molecule type" value="Genomic_DNA"/>
</dbReference>
<dbReference type="Gene3D" id="3.60.10.10">
    <property type="entry name" value="Endonuclease/exonuclease/phosphatase"/>
    <property type="match status" value="1"/>
</dbReference>
<dbReference type="Pfam" id="PF00078">
    <property type="entry name" value="RVT_1"/>
    <property type="match status" value="1"/>
</dbReference>
<dbReference type="Pfam" id="PF13456">
    <property type="entry name" value="RVT_3"/>
    <property type="match status" value="1"/>
</dbReference>
<dbReference type="PANTHER" id="PTHR31635:SF196">
    <property type="entry name" value="REVERSE TRANSCRIPTASE DOMAIN-CONTAINING PROTEIN-RELATED"/>
    <property type="match status" value="1"/>
</dbReference>
<dbReference type="CDD" id="cd01650">
    <property type="entry name" value="RT_nLTR_like"/>
    <property type="match status" value="1"/>
</dbReference>
<proteinExistence type="predicted"/>
<dbReference type="PROSITE" id="PS50878">
    <property type="entry name" value="RT_POL"/>
    <property type="match status" value="1"/>
</dbReference>
<dbReference type="InterPro" id="IPR036691">
    <property type="entry name" value="Endo/exonu/phosph_ase_sf"/>
</dbReference>
<dbReference type="PANTHER" id="PTHR31635">
    <property type="entry name" value="REVERSE TRANSCRIPTASE DOMAIN-CONTAINING PROTEIN-RELATED"/>
    <property type="match status" value="1"/>
</dbReference>
<dbReference type="AlphaFoldDB" id="A0AAP0G7A5"/>
<dbReference type="InterPro" id="IPR026960">
    <property type="entry name" value="RVT-Znf"/>
</dbReference>
<dbReference type="InterPro" id="IPR000477">
    <property type="entry name" value="RT_dom"/>
</dbReference>
<dbReference type="InterPro" id="IPR043502">
    <property type="entry name" value="DNA/RNA_pol_sf"/>
</dbReference>
<dbReference type="Pfam" id="PF13966">
    <property type="entry name" value="zf-RVT"/>
    <property type="match status" value="1"/>
</dbReference>